<dbReference type="InterPro" id="IPR003170">
    <property type="entry name" value="MurB"/>
</dbReference>
<dbReference type="InterPro" id="IPR016167">
    <property type="entry name" value="FAD-bd_PCMH_sub1"/>
</dbReference>
<evidence type="ECO:0000256" key="19">
    <source>
        <dbReference type="HAMAP-Rule" id="MF_00037"/>
    </source>
</evidence>
<dbReference type="GO" id="GO:0009252">
    <property type="term" value="P:peptidoglycan biosynthetic process"/>
    <property type="evidence" value="ECO:0007669"/>
    <property type="project" value="UniProtKB-UniRule"/>
</dbReference>
<evidence type="ECO:0000256" key="18">
    <source>
        <dbReference type="ARBA" id="ARBA00048914"/>
    </source>
</evidence>
<protein>
    <recommendedName>
        <fullName evidence="6 19">UDP-N-acetylenolpyruvoylglucosamine reductase</fullName>
        <ecNumber evidence="5 19">1.3.1.98</ecNumber>
    </recommendedName>
    <alternativeName>
        <fullName evidence="17 19">UDP-N-acetylmuramate dehydrogenase</fullName>
    </alternativeName>
</protein>
<evidence type="ECO:0000256" key="5">
    <source>
        <dbReference type="ARBA" id="ARBA00012518"/>
    </source>
</evidence>
<keyword evidence="12 19" id="KW-0133">Cell shape</keyword>
<name>A0A7C0Y5G0_9BACT</name>
<accession>A0A7C0Y5G0</accession>
<dbReference type="EC" id="1.3.1.98" evidence="5 19"/>
<evidence type="ECO:0000256" key="11">
    <source>
        <dbReference type="ARBA" id="ARBA00022857"/>
    </source>
</evidence>
<feature type="domain" description="FAD-binding PCMH-type" evidence="20">
    <location>
        <begin position="18"/>
        <end position="180"/>
    </location>
</feature>
<keyword evidence="16 19" id="KW-0961">Cell wall biogenesis/degradation</keyword>
<feature type="active site" evidence="19">
    <location>
        <position position="279"/>
    </location>
</feature>
<comment type="similarity">
    <text evidence="19">Belongs to the MurB family.</text>
</comment>
<feature type="active site" evidence="19">
    <location>
        <position position="161"/>
    </location>
</feature>
<dbReference type="GO" id="GO:0008360">
    <property type="term" value="P:regulation of cell shape"/>
    <property type="evidence" value="ECO:0007669"/>
    <property type="project" value="UniProtKB-KW"/>
</dbReference>
<dbReference type="Pfam" id="PF02873">
    <property type="entry name" value="MurB_C"/>
    <property type="match status" value="1"/>
</dbReference>
<dbReference type="NCBIfam" id="TIGR00179">
    <property type="entry name" value="murB"/>
    <property type="match status" value="1"/>
</dbReference>
<evidence type="ECO:0000256" key="2">
    <source>
        <dbReference type="ARBA" id="ARBA00003921"/>
    </source>
</evidence>
<comment type="cofactor">
    <cofactor evidence="1 19">
        <name>FAD</name>
        <dbReference type="ChEBI" id="CHEBI:57692"/>
    </cofactor>
</comment>
<keyword evidence="13 19" id="KW-0573">Peptidoglycan synthesis</keyword>
<evidence type="ECO:0000256" key="8">
    <source>
        <dbReference type="ARBA" id="ARBA00022618"/>
    </source>
</evidence>
<gene>
    <name evidence="19 21" type="primary">murB</name>
    <name evidence="21" type="ORF">ENF32_01635</name>
</gene>
<dbReference type="PANTHER" id="PTHR21071">
    <property type="entry name" value="UDP-N-ACETYLENOLPYRUVOYLGLUCOSAMINE REDUCTASE"/>
    <property type="match status" value="1"/>
</dbReference>
<dbReference type="InterPro" id="IPR036635">
    <property type="entry name" value="MurB_C_sf"/>
</dbReference>
<dbReference type="InterPro" id="IPR011601">
    <property type="entry name" value="MurB_C"/>
</dbReference>
<dbReference type="PANTHER" id="PTHR21071:SF4">
    <property type="entry name" value="UDP-N-ACETYLENOLPYRUVOYLGLUCOSAMINE REDUCTASE"/>
    <property type="match status" value="1"/>
</dbReference>
<evidence type="ECO:0000256" key="9">
    <source>
        <dbReference type="ARBA" id="ARBA00022630"/>
    </source>
</evidence>
<comment type="function">
    <text evidence="2 19">Cell wall formation.</text>
</comment>
<evidence type="ECO:0000256" key="6">
    <source>
        <dbReference type="ARBA" id="ARBA00015188"/>
    </source>
</evidence>
<comment type="pathway">
    <text evidence="4 19">Cell wall biogenesis; peptidoglycan biosynthesis.</text>
</comment>
<comment type="caution">
    <text evidence="21">The sequence shown here is derived from an EMBL/GenBank/DDBJ whole genome shotgun (WGS) entry which is preliminary data.</text>
</comment>
<dbReference type="InterPro" id="IPR016166">
    <property type="entry name" value="FAD-bd_PCMH"/>
</dbReference>
<evidence type="ECO:0000256" key="3">
    <source>
        <dbReference type="ARBA" id="ARBA00004496"/>
    </source>
</evidence>
<dbReference type="Pfam" id="PF01565">
    <property type="entry name" value="FAD_binding_4"/>
    <property type="match status" value="1"/>
</dbReference>
<evidence type="ECO:0000256" key="13">
    <source>
        <dbReference type="ARBA" id="ARBA00022984"/>
    </source>
</evidence>
<dbReference type="AlphaFoldDB" id="A0A7C0Y5G0"/>
<evidence type="ECO:0000313" key="21">
    <source>
        <dbReference type="EMBL" id="HDD52755.1"/>
    </source>
</evidence>
<dbReference type="EMBL" id="DQWS01000062">
    <property type="protein sequence ID" value="HDD52755.1"/>
    <property type="molecule type" value="Genomic_DNA"/>
</dbReference>
<dbReference type="Gene3D" id="3.30.43.10">
    <property type="entry name" value="Uridine Diphospho-n-acetylenolpyruvylglucosamine Reductase, domain 2"/>
    <property type="match status" value="1"/>
</dbReference>
<sequence length="302" mass="32266">MRGVLERGVPLRDYTTFRIGGPAQYLAVPSSVEEFVRLEEWARREGLPFLLLGGGSNLLVGDGGFPGLVVLTRELMEVEVDGHRIRAQGGVFLGLLSAFALRGGLSGLEPLAGIPGTLGGALVMNAGAFGRTLGDLVEEVEVLVDGKVEVLRGVEVDWGYRTSSLKGSTVVGATLKLVPGDGGKIREDMVRFARLRRQKQPLDFPSAGSVFKNPPGHSAGRLIDEAGLKGARVGDAMVSPLHANFIVNLGQARARDVRLLVEVVKERVRERFSISLEEEIVYAGVFEFGEDEDCAAAGGAFL</sequence>
<evidence type="ECO:0000256" key="7">
    <source>
        <dbReference type="ARBA" id="ARBA00022490"/>
    </source>
</evidence>
<evidence type="ECO:0000256" key="17">
    <source>
        <dbReference type="ARBA" id="ARBA00031026"/>
    </source>
</evidence>
<evidence type="ECO:0000256" key="4">
    <source>
        <dbReference type="ARBA" id="ARBA00004752"/>
    </source>
</evidence>
<keyword evidence="7 19" id="KW-0963">Cytoplasm</keyword>
<dbReference type="NCBIfam" id="NF010480">
    <property type="entry name" value="PRK13905.1"/>
    <property type="match status" value="1"/>
</dbReference>
<organism evidence="21">
    <name type="scientific">Thermosulfidibacter takaii</name>
    <dbReference type="NCBI Taxonomy" id="412593"/>
    <lineage>
        <taxon>Bacteria</taxon>
        <taxon>Pseudomonadati</taxon>
        <taxon>Thermosulfidibacterota</taxon>
        <taxon>Thermosulfidibacteria</taxon>
        <taxon>Thermosulfidibacterales</taxon>
        <taxon>Thermosulfidibacteraceae</taxon>
    </lineage>
</organism>
<comment type="catalytic activity">
    <reaction evidence="18 19">
        <text>UDP-N-acetyl-alpha-D-muramate + NADP(+) = UDP-N-acetyl-3-O-(1-carboxyvinyl)-alpha-D-glucosamine + NADPH + H(+)</text>
        <dbReference type="Rhea" id="RHEA:12248"/>
        <dbReference type="ChEBI" id="CHEBI:15378"/>
        <dbReference type="ChEBI" id="CHEBI:57783"/>
        <dbReference type="ChEBI" id="CHEBI:58349"/>
        <dbReference type="ChEBI" id="CHEBI:68483"/>
        <dbReference type="ChEBI" id="CHEBI:70757"/>
        <dbReference type="EC" id="1.3.1.98"/>
    </reaction>
</comment>
<keyword evidence="8 19" id="KW-0132">Cell division</keyword>
<feature type="active site" description="Proton donor" evidence="19">
    <location>
        <position position="209"/>
    </location>
</feature>
<dbReference type="InterPro" id="IPR036318">
    <property type="entry name" value="FAD-bd_PCMH-like_sf"/>
</dbReference>
<keyword evidence="11 19" id="KW-0521">NADP</keyword>
<dbReference type="PROSITE" id="PS51387">
    <property type="entry name" value="FAD_PCMH"/>
    <property type="match status" value="1"/>
</dbReference>
<evidence type="ECO:0000259" key="20">
    <source>
        <dbReference type="PROSITE" id="PS51387"/>
    </source>
</evidence>
<evidence type="ECO:0000256" key="12">
    <source>
        <dbReference type="ARBA" id="ARBA00022960"/>
    </source>
</evidence>
<evidence type="ECO:0000256" key="1">
    <source>
        <dbReference type="ARBA" id="ARBA00001974"/>
    </source>
</evidence>
<dbReference type="Gene3D" id="3.30.465.10">
    <property type="match status" value="1"/>
</dbReference>
<keyword evidence="15 19" id="KW-0131">Cell cycle</keyword>
<dbReference type="GO" id="GO:0071555">
    <property type="term" value="P:cell wall organization"/>
    <property type="evidence" value="ECO:0007669"/>
    <property type="project" value="UniProtKB-KW"/>
</dbReference>
<keyword evidence="10 19" id="KW-0274">FAD</keyword>
<dbReference type="SUPFAM" id="SSF56194">
    <property type="entry name" value="Uridine diphospho-N-Acetylenolpyruvylglucosamine reductase, MurB, C-terminal domain"/>
    <property type="match status" value="1"/>
</dbReference>
<evidence type="ECO:0000256" key="16">
    <source>
        <dbReference type="ARBA" id="ARBA00023316"/>
    </source>
</evidence>
<dbReference type="Gene3D" id="3.90.78.10">
    <property type="entry name" value="UDP-N-acetylenolpyruvoylglucosamine reductase, C-terminal domain"/>
    <property type="match status" value="1"/>
</dbReference>
<reference evidence="21" key="1">
    <citation type="journal article" date="2020" name="mSystems">
        <title>Genome- and Community-Level Interaction Insights into Carbon Utilization and Element Cycling Functions of Hydrothermarchaeota in Hydrothermal Sediment.</title>
        <authorList>
            <person name="Zhou Z."/>
            <person name="Liu Y."/>
            <person name="Xu W."/>
            <person name="Pan J."/>
            <person name="Luo Z.H."/>
            <person name="Li M."/>
        </authorList>
    </citation>
    <scope>NUCLEOTIDE SEQUENCE [LARGE SCALE GENOMIC DNA]</scope>
    <source>
        <strain evidence="21">HyVt-115</strain>
    </source>
</reference>
<dbReference type="GO" id="GO:0051301">
    <property type="term" value="P:cell division"/>
    <property type="evidence" value="ECO:0007669"/>
    <property type="project" value="UniProtKB-KW"/>
</dbReference>
<dbReference type="UniPathway" id="UPA00219"/>
<keyword evidence="9 19" id="KW-0285">Flavoprotein</keyword>
<comment type="subcellular location">
    <subcellularLocation>
        <location evidence="3 19">Cytoplasm</location>
    </subcellularLocation>
</comment>
<dbReference type="SUPFAM" id="SSF56176">
    <property type="entry name" value="FAD-binding/transporter-associated domain-like"/>
    <property type="match status" value="1"/>
</dbReference>
<evidence type="ECO:0000256" key="15">
    <source>
        <dbReference type="ARBA" id="ARBA00023306"/>
    </source>
</evidence>
<dbReference type="InterPro" id="IPR006094">
    <property type="entry name" value="Oxid_FAD_bind_N"/>
</dbReference>
<dbReference type="InterPro" id="IPR016169">
    <property type="entry name" value="FAD-bd_PCMH_sub2"/>
</dbReference>
<evidence type="ECO:0000256" key="14">
    <source>
        <dbReference type="ARBA" id="ARBA00023002"/>
    </source>
</evidence>
<evidence type="ECO:0000256" key="10">
    <source>
        <dbReference type="ARBA" id="ARBA00022827"/>
    </source>
</evidence>
<dbReference type="GO" id="GO:0005829">
    <property type="term" value="C:cytosol"/>
    <property type="evidence" value="ECO:0007669"/>
    <property type="project" value="TreeGrafter"/>
</dbReference>
<dbReference type="Proteomes" id="UP000885690">
    <property type="component" value="Unassembled WGS sequence"/>
</dbReference>
<dbReference type="GO" id="GO:0071949">
    <property type="term" value="F:FAD binding"/>
    <property type="evidence" value="ECO:0007669"/>
    <property type="project" value="InterPro"/>
</dbReference>
<keyword evidence="14 19" id="KW-0560">Oxidoreductase</keyword>
<dbReference type="HAMAP" id="MF_00037">
    <property type="entry name" value="MurB"/>
    <property type="match status" value="1"/>
</dbReference>
<dbReference type="GO" id="GO:0008762">
    <property type="term" value="F:UDP-N-acetylmuramate dehydrogenase activity"/>
    <property type="evidence" value="ECO:0007669"/>
    <property type="project" value="UniProtKB-UniRule"/>
</dbReference>
<proteinExistence type="inferred from homology"/>